<comment type="cofactor">
    <cofactor evidence="1">
        <name>[4Fe-4S] cluster</name>
        <dbReference type="ChEBI" id="CHEBI:49883"/>
    </cofactor>
</comment>
<dbReference type="InterPro" id="IPR023885">
    <property type="entry name" value="4Fe4S-binding_SPASM_dom"/>
</dbReference>
<evidence type="ECO:0000256" key="6">
    <source>
        <dbReference type="ARBA" id="ARBA00023601"/>
    </source>
</evidence>
<dbReference type="GO" id="GO:0016491">
    <property type="term" value="F:oxidoreductase activity"/>
    <property type="evidence" value="ECO:0007669"/>
    <property type="project" value="InterPro"/>
</dbReference>
<keyword evidence="5" id="KW-0411">Iron-sulfur</keyword>
<evidence type="ECO:0000256" key="5">
    <source>
        <dbReference type="ARBA" id="ARBA00023014"/>
    </source>
</evidence>
<evidence type="ECO:0000256" key="1">
    <source>
        <dbReference type="ARBA" id="ARBA00001966"/>
    </source>
</evidence>
<gene>
    <name evidence="7" type="ORF">SAMN05428964_105277</name>
</gene>
<evidence type="ECO:0000313" key="7">
    <source>
        <dbReference type="EMBL" id="SOC27097.1"/>
    </source>
</evidence>
<evidence type="ECO:0000313" key="8">
    <source>
        <dbReference type="Proteomes" id="UP000219068"/>
    </source>
</evidence>
<dbReference type="InterPro" id="IPR058240">
    <property type="entry name" value="rSAM_sf"/>
</dbReference>
<sequence>MQRFTLHVRMTKHCNANCTFCSSWQELPDNAMKEDDFKQSVDFIAGQLLPLYGYGRGNNSHCSVQYIGGEILTVPRMQLHNCVNYARDRLAMVFDTVRDGVQSNLIGSEDRVVGLQTLFGHRIGTSVDTFGDQRKIVGDPEVYRHMLSKSRAVLMRRRKTNPSAVFVLDAQGVKNAAAEADIAQENNYGLGFRPVFRGGRSVNAASIDDLVDTYVDVFDQWVFKKTIIIQPFFQLLASRLATRSGDSAQLFSEGGCPFQSKCGALSLNLEPNGDLYICQDMADSDQFCLGNAVRGEFKEGIWESLCRRSEHLTSECQSCPYRRECEGGCMSEAIHRTGDPYGRTDLCPVWKSLFSRIDEVIDDHGCDKLRGWLYDLDGASRA</sequence>
<dbReference type="GO" id="GO:0046872">
    <property type="term" value="F:metal ion binding"/>
    <property type="evidence" value="ECO:0007669"/>
    <property type="project" value="UniProtKB-KW"/>
</dbReference>
<keyword evidence="3" id="KW-0479">Metal-binding</keyword>
<keyword evidence="4" id="KW-0408">Iron</keyword>
<name>A0A285TTB2_9PROT</name>
<keyword evidence="2" id="KW-0949">S-adenosyl-L-methionine</keyword>
<evidence type="ECO:0000256" key="3">
    <source>
        <dbReference type="ARBA" id="ARBA00022723"/>
    </source>
</evidence>
<dbReference type="InterPro" id="IPR023867">
    <property type="entry name" value="Sulphatase_maturase_rSAM"/>
</dbReference>
<dbReference type="SFLD" id="SFLDG01067">
    <property type="entry name" value="SPASM/twitch_domain_containing"/>
    <property type="match status" value="1"/>
</dbReference>
<organism evidence="7 8">
    <name type="scientific">Thalassospira xiamenensis</name>
    <dbReference type="NCBI Taxonomy" id="220697"/>
    <lineage>
        <taxon>Bacteria</taxon>
        <taxon>Pseudomonadati</taxon>
        <taxon>Pseudomonadota</taxon>
        <taxon>Alphaproteobacteria</taxon>
        <taxon>Rhodospirillales</taxon>
        <taxon>Thalassospiraceae</taxon>
        <taxon>Thalassospira</taxon>
    </lineage>
</organism>
<dbReference type="SFLD" id="SFLDS00029">
    <property type="entry name" value="Radical_SAM"/>
    <property type="match status" value="1"/>
</dbReference>
<dbReference type="InterPro" id="IPR007197">
    <property type="entry name" value="rSAM"/>
</dbReference>
<evidence type="ECO:0000256" key="4">
    <source>
        <dbReference type="ARBA" id="ARBA00023004"/>
    </source>
</evidence>
<dbReference type="InterPro" id="IPR013785">
    <property type="entry name" value="Aldolase_TIM"/>
</dbReference>
<comment type="similarity">
    <text evidence="6">Belongs to the radical SAM superfamily. Anaerobic sulfatase-maturating enzyme family.</text>
</comment>
<dbReference type="Proteomes" id="UP000219068">
    <property type="component" value="Unassembled WGS sequence"/>
</dbReference>
<dbReference type="PANTHER" id="PTHR43273">
    <property type="entry name" value="ANAEROBIC SULFATASE-MATURATING ENZYME HOMOLOG ASLB-RELATED"/>
    <property type="match status" value="1"/>
</dbReference>
<evidence type="ECO:0000256" key="2">
    <source>
        <dbReference type="ARBA" id="ARBA00022691"/>
    </source>
</evidence>
<dbReference type="SUPFAM" id="SSF102114">
    <property type="entry name" value="Radical SAM enzymes"/>
    <property type="match status" value="1"/>
</dbReference>
<dbReference type="Gene3D" id="3.20.20.70">
    <property type="entry name" value="Aldolase class I"/>
    <property type="match status" value="1"/>
</dbReference>
<accession>A0A285TTB2</accession>
<protein>
    <submittedName>
        <fullName evidence="7">Radical SAM additional 4Fe4S-binding SPASM domain-containing protein</fullName>
    </submittedName>
</protein>
<dbReference type="PANTHER" id="PTHR43273:SF3">
    <property type="entry name" value="ANAEROBIC SULFATASE-MATURATING ENZYME HOMOLOG ASLB-RELATED"/>
    <property type="match status" value="1"/>
</dbReference>
<dbReference type="EMBL" id="OBMM01000005">
    <property type="protein sequence ID" value="SOC27097.1"/>
    <property type="molecule type" value="Genomic_DNA"/>
</dbReference>
<reference evidence="7 8" key="1">
    <citation type="submission" date="2017-08" db="EMBL/GenBank/DDBJ databases">
        <authorList>
            <person name="de Groot N.N."/>
        </authorList>
    </citation>
    <scope>NUCLEOTIDE SEQUENCE [LARGE SCALE GENOMIC DNA]</scope>
    <source>
        <strain evidence="7 8">USBA 78</strain>
    </source>
</reference>
<proteinExistence type="inferred from homology"/>
<dbReference type="AlphaFoldDB" id="A0A285TTB2"/>
<dbReference type="NCBIfam" id="TIGR04085">
    <property type="entry name" value="rSAM_more_4Fe4S"/>
    <property type="match status" value="1"/>
</dbReference>
<dbReference type="GO" id="GO:0051536">
    <property type="term" value="F:iron-sulfur cluster binding"/>
    <property type="evidence" value="ECO:0007669"/>
    <property type="project" value="UniProtKB-KW"/>
</dbReference>